<comment type="caution">
    <text evidence="2">The sequence shown here is derived from an EMBL/GenBank/DDBJ whole genome shotgun (WGS) entry which is preliminary data.</text>
</comment>
<evidence type="ECO:0000256" key="1">
    <source>
        <dbReference type="SAM" id="MobiDB-lite"/>
    </source>
</evidence>
<name>A0ABQ6IQZ5_9MICO</name>
<evidence type="ECO:0000313" key="2">
    <source>
        <dbReference type="EMBL" id="GMA39617.1"/>
    </source>
</evidence>
<evidence type="ECO:0000313" key="3">
    <source>
        <dbReference type="Proteomes" id="UP001157126"/>
    </source>
</evidence>
<feature type="compositionally biased region" description="Basic and acidic residues" evidence="1">
    <location>
        <begin position="1"/>
        <end position="29"/>
    </location>
</feature>
<protein>
    <recommendedName>
        <fullName evidence="4">DUF5709 domain-containing protein</fullName>
    </recommendedName>
</protein>
<reference evidence="3" key="1">
    <citation type="journal article" date="2019" name="Int. J. Syst. Evol. Microbiol.">
        <title>The Global Catalogue of Microorganisms (GCM) 10K type strain sequencing project: providing services to taxonomists for standard genome sequencing and annotation.</title>
        <authorList>
            <consortium name="The Broad Institute Genomics Platform"/>
            <consortium name="The Broad Institute Genome Sequencing Center for Infectious Disease"/>
            <person name="Wu L."/>
            <person name="Ma J."/>
        </authorList>
    </citation>
    <scope>NUCLEOTIDE SEQUENCE [LARGE SCALE GENOMIC DNA]</scope>
    <source>
        <strain evidence="3">NBRC 113072</strain>
    </source>
</reference>
<dbReference type="EMBL" id="BSUO01000001">
    <property type="protein sequence ID" value="GMA39617.1"/>
    <property type="molecule type" value="Genomic_DNA"/>
</dbReference>
<sequence>MTDQSNREWNEADEARLDEDLTRSEHEVNDVDPTLDEADREVRIDATEGDDLPVTPPDMQPRASEREMAGLPEGEETIDERIAQEEPDPGSAYGAPVDEGGLDRRTDVGGDDDDAIPAEQDFVGAPDPVDDLGQYEGVVEVEEDAP</sequence>
<accession>A0ABQ6IQZ5</accession>
<proteinExistence type="predicted"/>
<feature type="region of interest" description="Disordered" evidence="1">
    <location>
        <begin position="1"/>
        <end position="132"/>
    </location>
</feature>
<dbReference type="RefSeq" id="WP_284303493.1">
    <property type="nucleotide sequence ID" value="NZ_BSUO01000001.1"/>
</dbReference>
<organism evidence="2 3">
    <name type="scientific">Mobilicoccus caccae</name>
    <dbReference type="NCBI Taxonomy" id="1859295"/>
    <lineage>
        <taxon>Bacteria</taxon>
        <taxon>Bacillati</taxon>
        <taxon>Actinomycetota</taxon>
        <taxon>Actinomycetes</taxon>
        <taxon>Micrococcales</taxon>
        <taxon>Dermatophilaceae</taxon>
        <taxon>Mobilicoccus</taxon>
    </lineage>
</organism>
<evidence type="ECO:0008006" key="4">
    <source>
        <dbReference type="Google" id="ProtNLM"/>
    </source>
</evidence>
<gene>
    <name evidence="2" type="ORF">GCM10025883_16620</name>
</gene>
<dbReference type="Proteomes" id="UP001157126">
    <property type="component" value="Unassembled WGS sequence"/>
</dbReference>
<keyword evidence="3" id="KW-1185">Reference proteome</keyword>